<comment type="similarity">
    <text evidence="2">Belongs to the glycosyl hydrolase 3 family.</text>
</comment>
<evidence type="ECO:0000256" key="3">
    <source>
        <dbReference type="ARBA" id="ARBA00012744"/>
    </source>
</evidence>
<dbReference type="InterPro" id="IPR017853">
    <property type="entry name" value="GH"/>
</dbReference>
<evidence type="ECO:0000256" key="6">
    <source>
        <dbReference type="ARBA" id="ARBA00023295"/>
    </source>
</evidence>
<dbReference type="SUPFAM" id="SSF51445">
    <property type="entry name" value="(Trans)glycosidases"/>
    <property type="match status" value="1"/>
</dbReference>
<keyword evidence="4 7" id="KW-0732">Signal</keyword>
<comment type="catalytic activity">
    <reaction evidence="1">
        <text>Hydrolysis of terminal, non-reducing beta-D-glucosyl residues with release of beta-D-glucose.</text>
        <dbReference type="EC" id="3.2.1.21"/>
    </reaction>
</comment>
<organism evidence="10 11">
    <name type="scientific">Nocardiopsis sediminis</name>
    <dbReference type="NCBI Taxonomy" id="1778267"/>
    <lineage>
        <taxon>Bacteria</taxon>
        <taxon>Bacillati</taxon>
        <taxon>Actinomycetota</taxon>
        <taxon>Actinomycetes</taxon>
        <taxon>Streptosporangiales</taxon>
        <taxon>Nocardiopsidaceae</taxon>
        <taxon>Nocardiopsis</taxon>
    </lineage>
</organism>
<dbReference type="Pfam" id="PF00933">
    <property type="entry name" value="Glyco_hydro_3"/>
    <property type="match status" value="1"/>
</dbReference>
<dbReference type="EC" id="3.2.1.21" evidence="3"/>
<dbReference type="Gene3D" id="3.40.50.1700">
    <property type="entry name" value="Glycoside hydrolase family 3 C-terminal domain"/>
    <property type="match status" value="1"/>
</dbReference>
<reference evidence="11" key="1">
    <citation type="journal article" date="2019" name="Int. J. Syst. Evol. Microbiol.">
        <title>The Global Catalogue of Microorganisms (GCM) 10K type strain sequencing project: providing services to taxonomists for standard genome sequencing and annotation.</title>
        <authorList>
            <consortium name="The Broad Institute Genomics Platform"/>
            <consortium name="The Broad Institute Genome Sequencing Center for Infectious Disease"/>
            <person name="Wu L."/>
            <person name="Ma J."/>
        </authorList>
    </citation>
    <scope>NUCLEOTIDE SEQUENCE [LARGE SCALE GENOMIC DNA]</scope>
    <source>
        <strain evidence="11">TBRC 1826</strain>
    </source>
</reference>
<dbReference type="InterPro" id="IPR036962">
    <property type="entry name" value="Glyco_hydro_3_N_sf"/>
</dbReference>
<dbReference type="PRINTS" id="PR00133">
    <property type="entry name" value="GLHYDRLASE3"/>
</dbReference>
<evidence type="ECO:0000313" key="10">
    <source>
        <dbReference type="EMBL" id="MFC3997720.1"/>
    </source>
</evidence>
<evidence type="ECO:0000259" key="9">
    <source>
        <dbReference type="Pfam" id="PF01915"/>
    </source>
</evidence>
<evidence type="ECO:0000313" key="11">
    <source>
        <dbReference type="Proteomes" id="UP001595847"/>
    </source>
</evidence>
<keyword evidence="6 10" id="KW-0326">Glycosidase</keyword>
<evidence type="ECO:0000256" key="4">
    <source>
        <dbReference type="ARBA" id="ARBA00022729"/>
    </source>
</evidence>
<dbReference type="PANTHER" id="PTHR30620:SF16">
    <property type="entry name" value="LYSOSOMAL BETA GLUCOSIDASE"/>
    <property type="match status" value="1"/>
</dbReference>
<feature type="domain" description="Glycoside hydrolase family 3 N-terminal" evidence="8">
    <location>
        <begin position="61"/>
        <end position="376"/>
    </location>
</feature>
<evidence type="ECO:0000256" key="2">
    <source>
        <dbReference type="ARBA" id="ARBA00005336"/>
    </source>
</evidence>
<feature type="chain" id="PRO_5047145802" description="beta-glucosidase" evidence="7">
    <location>
        <begin position="35"/>
        <end position="629"/>
    </location>
</feature>
<evidence type="ECO:0000256" key="1">
    <source>
        <dbReference type="ARBA" id="ARBA00000448"/>
    </source>
</evidence>
<protein>
    <recommendedName>
        <fullName evidence="3">beta-glucosidase</fullName>
        <ecNumber evidence="3">3.2.1.21</ecNumber>
    </recommendedName>
</protein>
<dbReference type="Pfam" id="PF01915">
    <property type="entry name" value="Glyco_hydro_3_C"/>
    <property type="match status" value="1"/>
</dbReference>
<gene>
    <name evidence="10" type="ORF">ACFOVU_17430</name>
</gene>
<evidence type="ECO:0000256" key="7">
    <source>
        <dbReference type="SAM" id="SignalP"/>
    </source>
</evidence>
<dbReference type="InterPro" id="IPR002772">
    <property type="entry name" value="Glyco_hydro_3_C"/>
</dbReference>
<keyword evidence="11" id="KW-1185">Reference proteome</keyword>
<dbReference type="InterPro" id="IPR001764">
    <property type="entry name" value="Glyco_hydro_3_N"/>
</dbReference>
<name>A0ABV8FNJ6_9ACTN</name>
<dbReference type="Gene3D" id="3.20.20.300">
    <property type="entry name" value="Glycoside hydrolase, family 3, N-terminal domain"/>
    <property type="match status" value="1"/>
</dbReference>
<dbReference type="Proteomes" id="UP001595847">
    <property type="component" value="Unassembled WGS sequence"/>
</dbReference>
<dbReference type="EMBL" id="JBHSBH010000011">
    <property type="protein sequence ID" value="MFC3997720.1"/>
    <property type="molecule type" value="Genomic_DNA"/>
</dbReference>
<feature type="signal peptide" evidence="7">
    <location>
        <begin position="1"/>
        <end position="34"/>
    </location>
</feature>
<proteinExistence type="inferred from homology"/>
<comment type="caution">
    <text evidence="10">The sequence shown here is derived from an EMBL/GenBank/DDBJ whole genome shotgun (WGS) entry which is preliminary data.</text>
</comment>
<feature type="domain" description="Glycoside hydrolase family 3 C-terminal" evidence="9">
    <location>
        <begin position="415"/>
        <end position="615"/>
    </location>
</feature>
<accession>A0ABV8FNJ6</accession>
<dbReference type="SUPFAM" id="SSF52279">
    <property type="entry name" value="Beta-D-glucan exohydrolase, C-terminal domain"/>
    <property type="match status" value="1"/>
</dbReference>
<dbReference type="PANTHER" id="PTHR30620">
    <property type="entry name" value="PERIPLASMIC BETA-GLUCOSIDASE-RELATED"/>
    <property type="match status" value="1"/>
</dbReference>
<sequence>MPPSSSVLRFRRTTPMAAAGAAALLVLGSTPVHAQEADPPYRDSMRAVDDRVDDLMSRMSLDDKIGQMVQIERGAADAGEVAEHGLGAVLSTGGSAPDPNTPEAWADMYDGYQRAAVETPLGIPILYGLDAVHGHNNVRGATIFPHNIGLGAAGDPDLVRRIGEATAVEMAATGVDWTFAPCVCVARDDRWGRTYESFGETPELPSELTSAVTGLQGEKLGDRPTSVLATAKHYLGDGATEGGLDRGDAVIDEEELRAIHLPPFREAVERGVGSVMISYSSWNGTKAHADRYLITEVLKEELGFSGIVVSDYDGVGRISGDRNFTPEDLRAGVNAGIDMVMISKNHAGFISDLRAEVDEGRVSQGRIDDAVRRILTKKFELGLFEQPFADRDLLAQVGGDDHRELAREAVRASQVLLENDGVLPLAPEGGKIMVAGKNADDIGHQSGGWTVTWQGGSGDTTEGTSILDGIREVAPGTEIVHEREGEGIDDSYRAAIAVVGETPYAEYEGDRPDGLVLDDEDRATLSRLADSGVPVVVVMVSGRPLEVADMVGDWNGLVAAWLPGSEGAGVADVLFGRSAPTGRLPVTWMRTSDQQPINEGDGQEGLYPYGAGLSYDAARPAAPEAPQLP</sequence>
<dbReference type="GO" id="GO:0016798">
    <property type="term" value="F:hydrolase activity, acting on glycosyl bonds"/>
    <property type="evidence" value="ECO:0007669"/>
    <property type="project" value="UniProtKB-KW"/>
</dbReference>
<dbReference type="InterPro" id="IPR051915">
    <property type="entry name" value="Cellulose_Degrad_GH3"/>
</dbReference>
<keyword evidence="5 10" id="KW-0378">Hydrolase</keyword>
<dbReference type="InterPro" id="IPR036881">
    <property type="entry name" value="Glyco_hydro_3_C_sf"/>
</dbReference>
<evidence type="ECO:0000256" key="5">
    <source>
        <dbReference type="ARBA" id="ARBA00022801"/>
    </source>
</evidence>
<evidence type="ECO:0000259" key="8">
    <source>
        <dbReference type="Pfam" id="PF00933"/>
    </source>
</evidence>
<dbReference type="RefSeq" id="WP_378534933.1">
    <property type="nucleotide sequence ID" value="NZ_JBHSBH010000011.1"/>
</dbReference>